<dbReference type="AlphaFoldDB" id="A0AAV0K076"/>
<accession>A0AAV0K076</accession>
<dbReference type="EMBL" id="CAMGYJ010000005">
    <property type="protein sequence ID" value="CAI0415552.1"/>
    <property type="molecule type" value="Genomic_DNA"/>
</dbReference>
<keyword evidence="2" id="KW-1185">Reference proteome</keyword>
<evidence type="ECO:0000313" key="2">
    <source>
        <dbReference type="Proteomes" id="UP001154282"/>
    </source>
</evidence>
<evidence type="ECO:0000313" key="1">
    <source>
        <dbReference type="EMBL" id="CAI0415552.1"/>
    </source>
</evidence>
<name>A0AAV0K076_9ROSI</name>
<protein>
    <submittedName>
        <fullName evidence="1">Uncharacterized protein</fullName>
    </submittedName>
</protein>
<reference evidence="1" key="1">
    <citation type="submission" date="2022-08" db="EMBL/GenBank/DDBJ databases">
        <authorList>
            <person name="Gutierrez-Valencia J."/>
        </authorList>
    </citation>
    <scope>NUCLEOTIDE SEQUENCE</scope>
</reference>
<gene>
    <name evidence="1" type="ORF">LITE_LOCUS16673</name>
</gene>
<dbReference type="Proteomes" id="UP001154282">
    <property type="component" value="Unassembled WGS sequence"/>
</dbReference>
<organism evidence="1 2">
    <name type="scientific">Linum tenue</name>
    <dbReference type="NCBI Taxonomy" id="586396"/>
    <lineage>
        <taxon>Eukaryota</taxon>
        <taxon>Viridiplantae</taxon>
        <taxon>Streptophyta</taxon>
        <taxon>Embryophyta</taxon>
        <taxon>Tracheophyta</taxon>
        <taxon>Spermatophyta</taxon>
        <taxon>Magnoliopsida</taxon>
        <taxon>eudicotyledons</taxon>
        <taxon>Gunneridae</taxon>
        <taxon>Pentapetalae</taxon>
        <taxon>rosids</taxon>
        <taxon>fabids</taxon>
        <taxon>Malpighiales</taxon>
        <taxon>Linaceae</taxon>
        <taxon>Linum</taxon>
    </lineage>
</organism>
<sequence length="47" mass="5091">MIIHRGLGCAKPWCSTLEGHLMAIRPIGSCMSIASTTTNIITTLSFR</sequence>
<proteinExistence type="predicted"/>
<comment type="caution">
    <text evidence="1">The sequence shown here is derived from an EMBL/GenBank/DDBJ whole genome shotgun (WGS) entry which is preliminary data.</text>
</comment>